<feature type="transmembrane region" description="Helical" evidence="6">
    <location>
        <begin position="46"/>
        <end position="62"/>
    </location>
</feature>
<gene>
    <name evidence="8" type="ORF">DRP53_08865</name>
</gene>
<accession>A0A660SGU6</accession>
<evidence type="ECO:0000313" key="8">
    <source>
        <dbReference type="EMBL" id="RKX69221.1"/>
    </source>
</evidence>
<dbReference type="Proteomes" id="UP000268469">
    <property type="component" value="Unassembled WGS sequence"/>
</dbReference>
<feature type="transmembrane region" description="Helical" evidence="6">
    <location>
        <begin position="360"/>
        <end position="382"/>
    </location>
</feature>
<keyword evidence="3 6" id="KW-0812">Transmembrane</keyword>
<keyword evidence="5 6" id="KW-0472">Membrane</keyword>
<protein>
    <recommendedName>
        <fullName evidence="7">ComEC/Rec2-related protein domain-containing protein</fullName>
    </recommendedName>
</protein>
<evidence type="ECO:0000256" key="4">
    <source>
        <dbReference type="ARBA" id="ARBA00022989"/>
    </source>
</evidence>
<feature type="transmembrane region" description="Helical" evidence="6">
    <location>
        <begin position="403"/>
        <end position="426"/>
    </location>
</feature>
<dbReference type="Pfam" id="PF03772">
    <property type="entry name" value="Competence"/>
    <property type="match status" value="1"/>
</dbReference>
<dbReference type="GO" id="GO:0005886">
    <property type="term" value="C:plasma membrane"/>
    <property type="evidence" value="ECO:0007669"/>
    <property type="project" value="UniProtKB-SubCell"/>
</dbReference>
<dbReference type="InterPro" id="IPR052159">
    <property type="entry name" value="Competence_DNA_uptake"/>
</dbReference>
<name>A0A660SGU6_UNCW3</name>
<keyword evidence="2" id="KW-1003">Cell membrane</keyword>
<evidence type="ECO:0000256" key="5">
    <source>
        <dbReference type="ARBA" id="ARBA00023136"/>
    </source>
</evidence>
<proteinExistence type="predicted"/>
<organism evidence="8 9">
    <name type="scientific">candidate division WOR-3 bacterium</name>
    <dbReference type="NCBI Taxonomy" id="2052148"/>
    <lineage>
        <taxon>Bacteria</taxon>
        <taxon>Bacteria division WOR-3</taxon>
    </lineage>
</organism>
<feature type="transmembrane region" description="Helical" evidence="6">
    <location>
        <begin position="226"/>
        <end position="245"/>
    </location>
</feature>
<feature type="transmembrane region" description="Helical" evidence="6">
    <location>
        <begin position="287"/>
        <end position="305"/>
    </location>
</feature>
<feature type="transmembrane region" description="Helical" evidence="6">
    <location>
        <begin position="432"/>
        <end position="450"/>
    </location>
</feature>
<dbReference type="AlphaFoldDB" id="A0A660SGU6"/>
<comment type="subcellular location">
    <subcellularLocation>
        <location evidence="1">Cell membrane</location>
        <topology evidence="1">Multi-pass membrane protein</topology>
    </subcellularLocation>
</comment>
<comment type="caution">
    <text evidence="8">The sequence shown here is derived from an EMBL/GenBank/DDBJ whole genome shotgun (WGS) entry which is preliminary data.</text>
</comment>
<dbReference type="EMBL" id="QNBE01000098">
    <property type="protein sequence ID" value="RKX69221.1"/>
    <property type="molecule type" value="Genomic_DNA"/>
</dbReference>
<evidence type="ECO:0000256" key="3">
    <source>
        <dbReference type="ARBA" id="ARBA00022692"/>
    </source>
</evidence>
<evidence type="ECO:0000256" key="6">
    <source>
        <dbReference type="SAM" id="Phobius"/>
    </source>
</evidence>
<dbReference type="PANTHER" id="PTHR30619:SF1">
    <property type="entry name" value="RECOMBINATION PROTEIN 2"/>
    <property type="match status" value="1"/>
</dbReference>
<evidence type="ECO:0000256" key="2">
    <source>
        <dbReference type="ARBA" id="ARBA00022475"/>
    </source>
</evidence>
<sequence>MSLLAIGITVSAILGILIGDLIHPPAIFLIGAGVASAVIGYLRKEVFYLAIFSLSALNYLILKGERRAGAFVEGVGDVIESRPYYQNYLIGVQSGSTLFEMVTKRSYSGDRVHFQGLIKRDEKSKVRVEVIRINRLGPSHPIHRFFIQLRERVLKTADSIKGEDERGLFIALLLGRCYYPKTDLWDFFARSGIIHLLTVSGLHVGFILSFGIFFLRILGMRRKGRIFALMLIPIYAGITGFRPPVVRASLMLGMIGIADLLERKVPTTHFLTLALLFLIIADPTAIFNPGAQLSFAAAGGIVLLYREFRGWLPQPKVLRYLALSILVSIAAQLATGPILIHYFGRVPTLAAISNLLVVPIAWVTVAVGIFTVLLGLILPSLLKVLTLPLSYLSSTIITVAKGFAAIPFSTLSIDWIPILPLPFYYISFIKRFRYYGLIGFLALATIFLFLPNERLSIADGKVRIGGVEIRDQRPIEIDLNGLKIRKVGEKVLIGGKMIYDGCYLITPKGMMRMAQGNIIRRLFDEMRFIYYNLSGAEVEPGRY</sequence>
<reference evidence="8 9" key="1">
    <citation type="submission" date="2018-06" db="EMBL/GenBank/DDBJ databases">
        <title>Extensive metabolic versatility and redundancy in microbially diverse, dynamic hydrothermal sediments.</title>
        <authorList>
            <person name="Dombrowski N."/>
            <person name="Teske A."/>
            <person name="Baker B.J."/>
        </authorList>
    </citation>
    <scope>NUCLEOTIDE SEQUENCE [LARGE SCALE GENOMIC DNA]</scope>
    <source>
        <strain evidence="8">B36_G15</strain>
    </source>
</reference>
<dbReference type="InterPro" id="IPR004477">
    <property type="entry name" value="ComEC_N"/>
</dbReference>
<dbReference type="NCBIfam" id="TIGR00360">
    <property type="entry name" value="ComEC_N-term"/>
    <property type="match status" value="1"/>
</dbReference>
<evidence type="ECO:0000313" key="9">
    <source>
        <dbReference type="Proteomes" id="UP000268469"/>
    </source>
</evidence>
<feature type="transmembrane region" description="Helical" evidence="6">
    <location>
        <begin position="193"/>
        <end position="214"/>
    </location>
</feature>
<evidence type="ECO:0000256" key="1">
    <source>
        <dbReference type="ARBA" id="ARBA00004651"/>
    </source>
</evidence>
<feature type="domain" description="ComEC/Rec2-related protein" evidence="7">
    <location>
        <begin position="172"/>
        <end position="429"/>
    </location>
</feature>
<feature type="transmembrane region" description="Helical" evidence="6">
    <location>
        <begin position="317"/>
        <end position="340"/>
    </location>
</feature>
<evidence type="ECO:0000259" key="7">
    <source>
        <dbReference type="Pfam" id="PF03772"/>
    </source>
</evidence>
<dbReference type="PANTHER" id="PTHR30619">
    <property type="entry name" value="DNA INTERNALIZATION/COMPETENCE PROTEIN COMEC/REC2"/>
    <property type="match status" value="1"/>
</dbReference>
<keyword evidence="4 6" id="KW-1133">Transmembrane helix</keyword>